<dbReference type="InterPro" id="IPR046272">
    <property type="entry name" value="DUF6305"/>
</dbReference>
<feature type="signal peptide" evidence="1">
    <location>
        <begin position="1"/>
        <end position="23"/>
    </location>
</feature>
<sequence>MKKKLAAALICLSMAAASLTACGGDTTSTPAATQEAAKTETPAAGGEAASGDVKEITEAIAEGPIILTSVGQSADVNVVQTLLKKCEIDSDLNATVTADDMGSYKTLVLAIGGSSKGLGAAGVDENQELDRVKSVIAKAEEQGMTIIALHIGGSARRGTLSDKFIPDALAAADAAIIVSEGDSDGFMKGIVTENGVATAFIDNQVGAVEPLKTIFGK</sequence>
<accession>A0ABC9TVA5</accession>
<dbReference type="PROSITE" id="PS51257">
    <property type="entry name" value="PROKAR_LIPOPROTEIN"/>
    <property type="match status" value="1"/>
</dbReference>
<dbReference type="AlphaFoldDB" id="A0ABC9TVA5"/>
<reference evidence="3 4" key="1">
    <citation type="submission" date="2013-07" db="EMBL/GenBank/DDBJ databases">
        <authorList>
            <person name="Weinstock G."/>
            <person name="Sodergren E."/>
            <person name="Wylie T."/>
            <person name="Fulton L."/>
            <person name="Fulton R."/>
            <person name="Fronick C."/>
            <person name="O'Laughlin M."/>
            <person name="Godfrey J."/>
            <person name="Miner T."/>
            <person name="Herter B."/>
            <person name="Appelbaum E."/>
            <person name="Cordes M."/>
            <person name="Lek S."/>
            <person name="Wollam A."/>
            <person name="Pepin K.H."/>
            <person name="Palsikar V.B."/>
            <person name="Mitreva M."/>
            <person name="Wilson R.K."/>
        </authorList>
    </citation>
    <scope>NUCLEOTIDE SEQUENCE [LARGE SCALE GENOMIC DNA]</scope>
    <source>
        <strain evidence="3 4">ATCC 14940</strain>
    </source>
</reference>
<proteinExistence type="predicted"/>
<comment type="caution">
    <text evidence="3">The sequence shown here is derived from an EMBL/GenBank/DDBJ whole genome shotgun (WGS) entry which is preliminary data.</text>
</comment>
<gene>
    <name evidence="3" type="ORF">CLOSYM_03146</name>
</gene>
<feature type="domain" description="DUF6305" evidence="2">
    <location>
        <begin position="63"/>
        <end position="215"/>
    </location>
</feature>
<evidence type="ECO:0000313" key="4">
    <source>
        <dbReference type="Proteomes" id="UP000016491"/>
    </source>
</evidence>
<dbReference type="Pfam" id="PF19823">
    <property type="entry name" value="DUF6305"/>
    <property type="match status" value="1"/>
</dbReference>
<evidence type="ECO:0000313" key="3">
    <source>
        <dbReference type="EMBL" id="ERI75584.1"/>
    </source>
</evidence>
<name>A0ABC9TVA5_CLOSY</name>
<evidence type="ECO:0000256" key="1">
    <source>
        <dbReference type="SAM" id="SignalP"/>
    </source>
</evidence>
<dbReference type="RefSeq" id="WP_021643794.1">
    <property type="nucleotide sequence ID" value="NZ_KE993045.1"/>
</dbReference>
<keyword evidence="1" id="KW-0732">Signal</keyword>
<dbReference type="EMBL" id="AWSU01000242">
    <property type="protein sequence ID" value="ERI75584.1"/>
    <property type="molecule type" value="Genomic_DNA"/>
</dbReference>
<organism evidence="3 4">
    <name type="scientific">[Clostridium] symbiosum ATCC 14940</name>
    <dbReference type="NCBI Taxonomy" id="411472"/>
    <lineage>
        <taxon>Bacteria</taxon>
        <taxon>Bacillati</taxon>
        <taxon>Bacillota</taxon>
        <taxon>Clostridia</taxon>
        <taxon>Lachnospirales</taxon>
        <taxon>Lachnospiraceae</taxon>
        <taxon>Otoolea</taxon>
    </lineage>
</organism>
<protein>
    <recommendedName>
        <fullName evidence="2">DUF6305 domain-containing protein</fullName>
    </recommendedName>
</protein>
<feature type="chain" id="PRO_5044750157" description="DUF6305 domain-containing protein" evidence="1">
    <location>
        <begin position="24"/>
        <end position="217"/>
    </location>
</feature>
<dbReference type="Proteomes" id="UP000016491">
    <property type="component" value="Unassembled WGS sequence"/>
</dbReference>
<evidence type="ECO:0000259" key="2">
    <source>
        <dbReference type="Pfam" id="PF19823"/>
    </source>
</evidence>